<keyword evidence="2" id="KW-0378">Hydrolase</keyword>
<dbReference type="SUPFAM" id="SSF56784">
    <property type="entry name" value="HAD-like"/>
    <property type="match status" value="1"/>
</dbReference>
<dbReference type="RefSeq" id="WP_301124957.1">
    <property type="nucleotide sequence ID" value="NZ_JAUHPV010000001.1"/>
</dbReference>
<dbReference type="EMBL" id="JAUHPV010000001">
    <property type="protein sequence ID" value="MDN4471382.1"/>
    <property type="molecule type" value="Genomic_DNA"/>
</dbReference>
<comment type="similarity">
    <text evidence="1">Belongs to the HAD-like hydrolase superfamily. SerB family.</text>
</comment>
<dbReference type="Gene3D" id="3.40.50.1000">
    <property type="entry name" value="HAD superfamily/HAD-like"/>
    <property type="match status" value="1"/>
</dbReference>
<dbReference type="Gene3D" id="1.20.1440.100">
    <property type="entry name" value="SG protein - dephosphorylation function"/>
    <property type="match status" value="1"/>
</dbReference>
<dbReference type="NCBIfam" id="TIGR01488">
    <property type="entry name" value="HAD-SF-IB"/>
    <property type="match status" value="1"/>
</dbReference>
<comment type="caution">
    <text evidence="2">The sequence shown here is derived from an EMBL/GenBank/DDBJ whole genome shotgun (WGS) entry which is preliminary data.</text>
</comment>
<organism evidence="2 3">
    <name type="scientific">Demequina zhanjiangensis</name>
    <dbReference type="NCBI Taxonomy" id="3051659"/>
    <lineage>
        <taxon>Bacteria</taxon>
        <taxon>Bacillati</taxon>
        <taxon>Actinomycetota</taxon>
        <taxon>Actinomycetes</taxon>
        <taxon>Micrococcales</taxon>
        <taxon>Demequinaceae</taxon>
        <taxon>Demequina</taxon>
    </lineage>
</organism>
<dbReference type="NCBIfam" id="TIGR01490">
    <property type="entry name" value="HAD-SF-IB-hyp1"/>
    <property type="match status" value="1"/>
</dbReference>
<dbReference type="InterPro" id="IPR023214">
    <property type="entry name" value="HAD_sf"/>
</dbReference>
<proteinExistence type="inferred from homology"/>
<gene>
    <name evidence="2" type="ORF">QQX04_00060</name>
</gene>
<dbReference type="InterPro" id="IPR050582">
    <property type="entry name" value="HAD-like_SerB"/>
</dbReference>
<evidence type="ECO:0000313" key="2">
    <source>
        <dbReference type="EMBL" id="MDN4471382.1"/>
    </source>
</evidence>
<keyword evidence="3" id="KW-1185">Reference proteome</keyword>
<sequence>MTARQPAPEPGTRIAAFFDVDNTIIRGASAFHIARGLKQRGYFGNRDLIHFAWEQFKYNIFGESKEQMASVRQEALSIVKGWSVAEMNAIGEEVYDEVLALRIFPGTKAIIDEHRAQGHEVWLVTASPVEIGRLIARRLGATGALGTIAEHKGGYYTGVLVGSMLHGNHKADAVKGLADERGLALDRCFAYGDSMNDSHMLEVVGHPCAINPDRRLRVHAKRSKWPVKDFRGRNKEGRRGIVRASLTGSVWALMAVLRGIKRAACAPFTRGRGQQADES</sequence>
<dbReference type="Proteomes" id="UP001172738">
    <property type="component" value="Unassembled WGS sequence"/>
</dbReference>
<dbReference type="Pfam" id="PF12710">
    <property type="entry name" value="HAD"/>
    <property type="match status" value="1"/>
</dbReference>
<dbReference type="GO" id="GO:0016787">
    <property type="term" value="F:hydrolase activity"/>
    <property type="evidence" value="ECO:0007669"/>
    <property type="project" value="UniProtKB-KW"/>
</dbReference>
<dbReference type="InterPro" id="IPR006385">
    <property type="entry name" value="HAD_hydro_SerB1"/>
</dbReference>
<dbReference type="PANTHER" id="PTHR43344:SF15">
    <property type="entry name" value="PHOSPHOSERINE PHOSPHATASE SERB1"/>
    <property type="match status" value="1"/>
</dbReference>
<accession>A0ABT8FXA5</accession>
<reference evidence="2" key="1">
    <citation type="submission" date="2023-06" db="EMBL/GenBank/DDBJ databases">
        <title>SYSU T00b26.</title>
        <authorList>
            <person name="Gao L."/>
            <person name="Fang B.-Z."/>
            <person name="Li W.-J."/>
        </authorList>
    </citation>
    <scope>NUCLEOTIDE SEQUENCE</scope>
    <source>
        <strain evidence="2">SYSU T00b26</strain>
    </source>
</reference>
<evidence type="ECO:0000313" key="3">
    <source>
        <dbReference type="Proteomes" id="UP001172738"/>
    </source>
</evidence>
<protein>
    <submittedName>
        <fullName evidence="2">HAD-IB family hydrolase</fullName>
    </submittedName>
</protein>
<dbReference type="PANTHER" id="PTHR43344">
    <property type="entry name" value="PHOSPHOSERINE PHOSPHATASE"/>
    <property type="match status" value="1"/>
</dbReference>
<name>A0ABT8FXA5_9MICO</name>
<evidence type="ECO:0000256" key="1">
    <source>
        <dbReference type="ARBA" id="ARBA00009184"/>
    </source>
</evidence>
<dbReference type="CDD" id="cd02612">
    <property type="entry name" value="HAD_PGPPase"/>
    <property type="match status" value="1"/>
</dbReference>
<dbReference type="InterPro" id="IPR036412">
    <property type="entry name" value="HAD-like_sf"/>
</dbReference>